<dbReference type="Proteomes" id="UP001228049">
    <property type="component" value="Unassembled WGS sequence"/>
</dbReference>
<gene>
    <name evidence="5" type="ORF">KUDE01_022442</name>
</gene>
<name>A0AAD9F398_DISEL</name>
<dbReference type="PANTHER" id="PTHR22702:SF1">
    <property type="entry name" value="PROTEASE-ASSOCIATED DOMAIN-CONTAINING PROTEIN 1"/>
    <property type="match status" value="1"/>
</dbReference>
<reference evidence="5" key="1">
    <citation type="submission" date="2023-04" db="EMBL/GenBank/DDBJ databases">
        <title>Chromosome-level genome of Chaenocephalus aceratus.</title>
        <authorList>
            <person name="Park H."/>
        </authorList>
    </citation>
    <scope>NUCLEOTIDE SEQUENCE</scope>
    <source>
        <strain evidence="5">DE</strain>
        <tissue evidence="5">Muscle</tissue>
    </source>
</reference>
<dbReference type="Pfam" id="PF02225">
    <property type="entry name" value="PA"/>
    <property type="match status" value="1"/>
</dbReference>
<dbReference type="AlphaFoldDB" id="A0AAD9F398"/>
<evidence type="ECO:0000256" key="1">
    <source>
        <dbReference type="ARBA" id="ARBA00022729"/>
    </source>
</evidence>
<dbReference type="InterPro" id="IPR003137">
    <property type="entry name" value="PA_domain"/>
</dbReference>
<sequence length="223" mass="23803">MGGDSVRMDHKGVYRVKLVAEVSQAPEEEEVVPHVVQLISPPFLGRTVITAGPAKFGMDLTKQEHGVKGSIAKASPYTACVPVDNAAQLKGHIAVALRGDCMFAVKARHLQEAGAIGVIFIDHREGSNSQDTPLFQMVGDGDSTEDLTLPLVFLFSQEGAVLTSALKENHNVDVLLLPKERQLGHGKTEKPAGMNIKLRLAEEGELEDGAARGPTLNAPDAEP</sequence>
<proteinExistence type="predicted"/>
<evidence type="ECO:0000313" key="5">
    <source>
        <dbReference type="EMBL" id="KAK1884120.1"/>
    </source>
</evidence>
<evidence type="ECO:0000259" key="4">
    <source>
        <dbReference type="Pfam" id="PF02225"/>
    </source>
</evidence>
<keyword evidence="2" id="KW-0325">Glycoprotein</keyword>
<dbReference type="EMBL" id="JASDAP010000022">
    <property type="protein sequence ID" value="KAK1884120.1"/>
    <property type="molecule type" value="Genomic_DNA"/>
</dbReference>
<accession>A0AAD9F398</accession>
<evidence type="ECO:0000256" key="3">
    <source>
        <dbReference type="SAM" id="MobiDB-lite"/>
    </source>
</evidence>
<dbReference type="PANTHER" id="PTHR22702">
    <property type="entry name" value="PROTEASE-ASSOCIATED DOMAIN-CONTAINING PROTEIN"/>
    <property type="match status" value="1"/>
</dbReference>
<comment type="caution">
    <text evidence="5">The sequence shown here is derived from an EMBL/GenBank/DDBJ whole genome shotgun (WGS) entry which is preliminary data.</text>
</comment>
<dbReference type="SUPFAM" id="SSF52025">
    <property type="entry name" value="PA domain"/>
    <property type="match status" value="1"/>
</dbReference>
<keyword evidence="1" id="KW-0732">Signal</keyword>
<feature type="domain" description="PA" evidence="4">
    <location>
        <begin position="67"/>
        <end position="160"/>
    </location>
</feature>
<keyword evidence="6" id="KW-1185">Reference proteome</keyword>
<dbReference type="Gene3D" id="3.50.30.30">
    <property type="match status" value="1"/>
</dbReference>
<protein>
    <submittedName>
        <fullName evidence="5">ER degradation-enhancing alpha-mannosidase-like protein 3</fullName>
    </submittedName>
</protein>
<evidence type="ECO:0000313" key="6">
    <source>
        <dbReference type="Proteomes" id="UP001228049"/>
    </source>
</evidence>
<organism evidence="5 6">
    <name type="scientific">Dissostichus eleginoides</name>
    <name type="common">Patagonian toothfish</name>
    <name type="synonym">Dissostichus amissus</name>
    <dbReference type="NCBI Taxonomy" id="100907"/>
    <lineage>
        <taxon>Eukaryota</taxon>
        <taxon>Metazoa</taxon>
        <taxon>Chordata</taxon>
        <taxon>Craniata</taxon>
        <taxon>Vertebrata</taxon>
        <taxon>Euteleostomi</taxon>
        <taxon>Actinopterygii</taxon>
        <taxon>Neopterygii</taxon>
        <taxon>Teleostei</taxon>
        <taxon>Neoteleostei</taxon>
        <taxon>Acanthomorphata</taxon>
        <taxon>Eupercaria</taxon>
        <taxon>Perciformes</taxon>
        <taxon>Notothenioidei</taxon>
        <taxon>Nototheniidae</taxon>
        <taxon>Dissostichus</taxon>
    </lineage>
</organism>
<dbReference type="InterPro" id="IPR046450">
    <property type="entry name" value="PA_dom_sf"/>
</dbReference>
<feature type="region of interest" description="Disordered" evidence="3">
    <location>
        <begin position="201"/>
        <end position="223"/>
    </location>
</feature>
<evidence type="ECO:0000256" key="2">
    <source>
        <dbReference type="ARBA" id="ARBA00023180"/>
    </source>
</evidence>